<accession>A0A6N8J4F5</accession>
<dbReference type="SUPFAM" id="SSF51695">
    <property type="entry name" value="PLC-like phosphodiesterases"/>
    <property type="match status" value="1"/>
</dbReference>
<dbReference type="EMBL" id="WRXO01000001">
    <property type="protein sequence ID" value="MVT40050.1"/>
    <property type="molecule type" value="Genomic_DNA"/>
</dbReference>
<dbReference type="OrthoDB" id="384721at2"/>
<dbReference type="AlphaFoldDB" id="A0A6N8J4F5"/>
<evidence type="ECO:0000313" key="3">
    <source>
        <dbReference type="Proteomes" id="UP000468388"/>
    </source>
</evidence>
<comment type="caution">
    <text evidence="2">The sequence shown here is derived from an EMBL/GenBank/DDBJ whole genome shotgun (WGS) entry which is preliminary data.</text>
</comment>
<name>A0A6N8J4F5_9BACT</name>
<dbReference type="Gene3D" id="3.20.20.190">
    <property type="entry name" value="Phosphatidylinositol (PI) phosphodiesterase"/>
    <property type="match status" value="2"/>
</dbReference>
<dbReference type="GO" id="GO:0008081">
    <property type="term" value="F:phosphoric diester hydrolase activity"/>
    <property type="evidence" value="ECO:0007669"/>
    <property type="project" value="InterPro"/>
</dbReference>
<dbReference type="RefSeq" id="WP_157298686.1">
    <property type="nucleotide sequence ID" value="NZ_BAAAZB010000005.1"/>
</dbReference>
<protein>
    <submittedName>
        <fullName evidence="2">Glycerophosphodiester phosphodiesterase</fullName>
    </submittedName>
</protein>
<gene>
    <name evidence="2" type="ORF">GO495_05610</name>
</gene>
<dbReference type="GO" id="GO:0006629">
    <property type="term" value="P:lipid metabolic process"/>
    <property type="evidence" value="ECO:0007669"/>
    <property type="project" value="InterPro"/>
</dbReference>
<proteinExistence type="predicted"/>
<reference evidence="2 3" key="1">
    <citation type="submission" date="2019-12" db="EMBL/GenBank/DDBJ databases">
        <title>The draft genomic sequence of strain Chitinophaga oryziterrae JCM 16595.</title>
        <authorList>
            <person name="Zhang X."/>
        </authorList>
    </citation>
    <scope>NUCLEOTIDE SEQUENCE [LARGE SCALE GENOMIC DNA]</scope>
    <source>
        <strain evidence="2 3">JCM 16595</strain>
    </source>
</reference>
<evidence type="ECO:0000313" key="2">
    <source>
        <dbReference type="EMBL" id="MVT40050.1"/>
    </source>
</evidence>
<sequence length="232" mass="26086">MRIFIMMMAMMHPVVPVSKHKHIVIAHRGDHVLLPENTLAAYASAIRVGVDYIETDLRTTKKGDLVIRHNSLEELSDDEVKKLPSFKDVLKLCRNKVKIYLDFKEADVRETYRMICAAGMEKQVVVYANTLEQLKLWNEVAPDMPMLTSAPDKDISAFLDTYSIAGVDGSLGEYSAETLALFKSRGIAVWLDVQSGEEGPDIWAKALKEGVPGMQTDHPAALVKYLKQQRIR</sequence>
<keyword evidence="3" id="KW-1185">Reference proteome</keyword>
<feature type="domain" description="GP-PDE" evidence="1">
    <location>
        <begin position="22"/>
        <end position="232"/>
    </location>
</feature>
<dbReference type="Pfam" id="PF03009">
    <property type="entry name" value="GDPD"/>
    <property type="match status" value="1"/>
</dbReference>
<dbReference type="PANTHER" id="PTHR46211">
    <property type="entry name" value="GLYCEROPHOSPHORYL DIESTER PHOSPHODIESTERASE"/>
    <property type="match status" value="1"/>
</dbReference>
<dbReference type="Proteomes" id="UP000468388">
    <property type="component" value="Unassembled WGS sequence"/>
</dbReference>
<dbReference type="InterPro" id="IPR017946">
    <property type="entry name" value="PLC-like_Pdiesterase_TIM-brl"/>
</dbReference>
<evidence type="ECO:0000259" key="1">
    <source>
        <dbReference type="PROSITE" id="PS51704"/>
    </source>
</evidence>
<dbReference type="CDD" id="cd08566">
    <property type="entry name" value="GDPD_AtGDE_like"/>
    <property type="match status" value="1"/>
</dbReference>
<dbReference type="PROSITE" id="PS51704">
    <property type="entry name" value="GP_PDE"/>
    <property type="match status" value="1"/>
</dbReference>
<organism evidence="2 3">
    <name type="scientific">Chitinophaga oryziterrae</name>
    <dbReference type="NCBI Taxonomy" id="1031224"/>
    <lineage>
        <taxon>Bacteria</taxon>
        <taxon>Pseudomonadati</taxon>
        <taxon>Bacteroidota</taxon>
        <taxon>Chitinophagia</taxon>
        <taxon>Chitinophagales</taxon>
        <taxon>Chitinophagaceae</taxon>
        <taxon>Chitinophaga</taxon>
    </lineage>
</organism>
<dbReference type="InterPro" id="IPR030395">
    <property type="entry name" value="GP_PDE_dom"/>
</dbReference>
<dbReference type="PANTHER" id="PTHR46211:SF14">
    <property type="entry name" value="GLYCEROPHOSPHODIESTER PHOSPHODIESTERASE"/>
    <property type="match status" value="1"/>
</dbReference>